<dbReference type="PANTHER" id="PTHR46162:SF58">
    <property type="entry name" value="TRAF-LIKE FAMILY PROTEIN"/>
    <property type="match status" value="1"/>
</dbReference>
<sequence>MFEKGLIKKEENMFQEEKRKTNYGAIFLVCFFCCFFAFQFMKVVTTKPSTTTTTTSSISVINNSPVTSGKLYDRRELWRVSPPSTYCLKIESFTKLATSPNAEKYESRPFQSGGYNWTFIVYPKGNVKDGAPAGYVSMYVQIDNSTLLNSPKEVYAEVKFFIYNRKQDKYFTYQETDAKRFFLFNPSWGYGNVRPYVDVANPAAGWLFDGDSVVFGVDVFVTEVFDKWEVFSFTNNLHNRLLEWTIPNFYSLRKYLYVSDFFIIGERSWALTVYPSGDGEGQGNSLSLYVYAVGVKRYEKIYLKAKLRIIDQKDSKDVEKKVESWSDQENSWGFQKFVPFADLKNTSKGLLVNDTLKIEVEFEEFSNTNYFPSYGLPCATD</sequence>
<feature type="transmembrane region" description="Helical" evidence="1">
    <location>
        <begin position="21"/>
        <end position="41"/>
    </location>
</feature>
<dbReference type="RefSeq" id="XP_010502823.1">
    <property type="nucleotide sequence ID" value="XM_010504521.2"/>
</dbReference>
<accession>A0ABM0YLH2</accession>
<dbReference type="InterPro" id="IPR008974">
    <property type="entry name" value="TRAF-like"/>
</dbReference>
<evidence type="ECO:0000313" key="4">
    <source>
        <dbReference type="RefSeq" id="XP_010502823.1"/>
    </source>
</evidence>
<organism evidence="3 4">
    <name type="scientific">Camelina sativa</name>
    <name type="common">False flax</name>
    <name type="synonym">Myagrum sativum</name>
    <dbReference type="NCBI Taxonomy" id="90675"/>
    <lineage>
        <taxon>Eukaryota</taxon>
        <taxon>Viridiplantae</taxon>
        <taxon>Streptophyta</taxon>
        <taxon>Embryophyta</taxon>
        <taxon>Tracheophyta</taxon>
        <taxon>Spermatophyta</taxon>
        <taxon>Magnoliopsida</taxon>
        <taxon>eudicotyledons</taxon>
        <taxon>Gunneridae</taxon>
        <taxon>Pentapetalae</taxon>
        <taxon>rosids</taxon>
        <taxon>malvids</taxon>
        <taxon>Brassicales</taxon>
        <taxon>Brassicaceae</taxon>
        <taxon>Camelineae</taxon>
        <taxon>Camelina</taxon>
    </lineage>
</organism>
<evidence type="ECO:0000259" key="2">
    <source>
        <dbReference type="PROSITE" id="PS50144"/>
    </source>
</evidence>
<dbReference type="Gene3D" id="2.60.210.10">
    <property type="entry name" value="Apoptosis, Tumor Necrosis Factor Receptor Associated Protein 2, Chain A"/>
    <property type="match status" value="2"/>
</dbReference>
<feature type="domain" description="MATH" evidence="2">
    <location>
        <begin position="83"/>
        <end position="219"/>
    </location>
</feature>
<evidence type="ECO:0000256" key="1">
    <source>
        <dbReference type="SAM" id="Phobius"/>
    </source>
</evidence>
<keyword evidence="4" id="KW-0808">Transferase</keyword>
<dbReference type="SUPFAM" id="SSF49599">
    <property type="entry name" value="TRAF domain-like"/>
    <property type="match status" value="2"/>
</dbReference>
<keyword evidence="3" id="KW-1185">Reference proteome</keyword>
<reference evidence="3" key="1">
    <citation type="journal article" date="2014" name="Nat. Commun.">
        <title>The emerging biofuel crop Camelina sativa retains a highly undifferentiated hexaploid genome structure.</title>
        <authorList>
            <person name="Kagale S."/>
            <person name="Koh C."/>
            <person name="Nixon J."/>
            <person name="Bollina V."/>
            <person name="Clarke W.E."/>
            <person name="Tuteja R."/>
            <person name="Spillane C."/>
            <person name="Robinson S.J."/>
            <person name="Links M.G."/>
            <person name="Clarke C."/>
            <person name="Higgins E.E."/>
            <person name="Huebert T."/>
            <person name="Sharpe A.G."/>
            <person name="Parkin I.A."/>
        </authorList>
    </citation>
    <scope>NUCLEOTIDE SEQUENCE [LARGE SCALE GENOMIC DNA]</scope>
    <source>
        <strain evidence="3">cv. DH55</strain>
    </source>
</reference>
<dbReference type="Pfam" id="PF22486">
    <property type="entry name" value="MATH_2"/>
    <property type="match status" value="2"/>
</dbReference>
<dbReference type="CDD" id="cd00121">
    <property type="entry name" value="MATH"/>
    <property type="match status" value="2"/>
</dbReference>
<dbReference type="GO" id="GO:0016301">
    <property type="term" value="F:kinase activity"/>
    <property type="evidence" value="ECO:0007669"/>
    <property type="project" value="UniProtKB-KW"/>
</dbReference>
<keyword evidence="1" id="KW-0472">Membrane</keyword>
<protein>
    <submittedName>
        <fullName evidence="4">Probable inactive serine/threonine-protein kinase fnkC</fullName>
    </submittedName>
</protein>
<keyword evidence="1" id="KW-0812">Transmembrane</keyword>
<proteinExistence type="predicted"/>
<dbReference type="GeneID" id="104780064"/>
<evidence type="ECO:0000313" key="3">
    <source>
        <dbReference type="Proteomes" id="UP000694864"/>
    </source>
</evidence>
<dbReference type="SMART" id="SM00061">
    <property type="entry name" value="MATH"/>
    <property type="match status" value="2"/>
</dbReference>
<name>A0ABM0YLH2_CAMSA</name>
<feature type="domain" description="MATH" evidence="2">
    <location>
        <begin position="239"/>
        <end position="362"/>
    </location>
</feature>
<keyword evidence="4" id="KW-0418">Kinase</keyword>
<reference evidence="4" key="2">
    <citation type="submission" date="2025-08" db="UniProtKB">
        <authorList>
            <consortium name="RefSeq"/>
        </authorList>
    </citation>
    <scope>IDENTIFICATION</scope>
    <source>
        <tissue evidence="4">Leaf</tissue>
    </source>
</reference>
<dbReference type="PROSITE" id="PS50144">
    <property type="entry name" value="MATH"/>
    <property type="match status" value="2"/>
</dbReference>
<keyword evidence="1" id="KW-1133">Transmembrane helix</keyword>
<dbReference type="Proteomes" id="UP000694864">
    <property type="component" value="Chromosome 4"/>
</dbReference>
<dbReference type="InterPro" id="IPR002083">
    <property type="entry name" value="MATH/TRAF_dom"/>
</dbReference>
<gene>
    <name evidence="4" type="primary">LOC104780064</name>
</gene>
<dbReference type="PANTHER" id="PTHR46162">
    <property type="entry name" value="TRAF-LIKE FAMILY PROTEIN"/>
    <property type="match status" value="1"/>
</dbReference>